<sequence>MNVLNAQGNMAGSPGSDGHAAARRQAFCQRGMIGFAGLFHTLSSS</sequence>
<proteinExistence type="predicted"/>
<dbReference type="RefSeq" id="WP_158081414.1">
    <property type="nucleotide sequence ID" value="NZ_JAAXRO010000001.1"/>
</dbReference>
<reference evidence="2 3" key="1">
    <citation type="submission" date="2020-08" db="EMBL/GenBank/DDBJ databases">
        <title>Genomic Encyclopedia of Type Strains, Phase III (KMG-III): the genomes of soil and plant-associated and newly described type strains.</title>
        <authorList>
            <person name="Whitman W."/>
        </authorList>
    </citation>
    <scope>NUCLEOTIDE SEQUENCE [LARGE SCALE GENOMIC DNA]</scope>
    <source>
        <strain evidence="2 3">CECT 8280</strain>
    </source>
</reference>
<dbReference type="EMBL" id="JACHXX010000001">
    <property type="protein sequence ID" value="MBB3159801.1"/>
    <property type="molecule type" value="Genomic_DNA"/>
</dbReference>
<accession>A0ABR6G0L2</accession>
<evidence type="ECO:0000313" key="2">
    <source>
        <dbReference type="EMBL" id="MBB3159801.1"/>
    </source>
</evidence>
<organism evidence="2 3">
    <name type="scientific">Rhizobium laguerreae</name>
    <dbReference type="NCBI Taxonomy" id="1076926"/>
    <lineage>
        <taxon>Bacteria</taxon>
        <taxon>Pseudomonadati</taxon>
        <taxon>Pseudomonadota</taxon>
        <taxon>Alphaproteobacteria</taxon>
        <taxon>Hyphomicrobiales</taxon>
        <taxon>Rhizobiaceae</taxon>
        <taxon>Rhizobium/Agrobacterium group</taxon>
        <taxon>Rhizobium</taxon>
    </lineage>
</organism>
<keyword evidence="3" id="KW-1185">Reference proteome</keyword>
<comment type="caution">
    <text evidence="2">The sequence shown here is derived from an EMBL/GenBank/DDBJ whole genome shotgun (WGS) entry which is preliminary data.</text>
</comment>
<feature type="region of interest" description="Disordered" evidence="1">
    <location>
        <begin position="1"/>
        <end position="22"/>
    </location>
</feature>
<evidence type="ECO:0000313" key="3">
    <source>
        <dbReference type="Proteomes" id="UP000542811"/>
    </source>
</evidence>
<dbReference type="Proteomes" id="UP000542811">
    <property type="component" value="Unassembled WGS sequence"/>
</dbReference>
<evidence type="ECO:0000256" key="1">
    <source>
        <dbReference type="SAM" id="MobiDB-lite"/>
    </source>
</evidence>
<name>A0ABR6G0L2_9HYPH</name>
<protein>
    <submittedName>
        <fullName evidence="2">Uncharacterized protein</fullName>
    </submittedName>
</protein>
<feature type="compositionally biased region" description="Polar residues" evidence="1">
    <location>
        <begin position="1"/>
        <end position="10"/>
    </location>
</feature>
<gene>
    <name evidence="2" type="ORF">FHS25_000233</name>
</gene>